<reference evidence="2" key="2">
    <citation type="submission" date="2018-07" db="EMBL/GenBank/DDBJ databases">
        <authorList>
            <person name="Quirk P.G."/>
            <person name="Krulwich T.A."/>
        </authorList>
    </citation>
    <scope>NUCLEOTIDE SEQUENCE</scope>
</reference>
<evidence type="ECO:0000313" key="1">
    <source>
        <dbReference type="EMBL" id="SSX16019.1"/>
    </source>
</evidence>
<evidence type="ECO:0000313" key="2">
    <source>
        <dbReference type="EMBL" id="SSX35352.1"/>
    </source>
</evidence>
<name>A0A336LES1_CULSO</name>
<sequence>MELLGNEGSVEGSSCVVETVDDSDNFLKPVPDPKPGIIEGTCFGSENEASVPLTIFAITGTWISGAVLSEGVEFLGAPKSNPDEVIESFMNPPVFAPNRDEIGFFTVEVFKASDDLSVETNAGVTLPDVSVFVVWLFESSSSESTSAK</sequence>
<reference evidence="1" key="1">
    <citation type="submission" date="2018-04" db="EMBL/GenBank/DDBJ databases">
        <authorList>
            <person name="Go L.Y."/>
            <person name="Mitchell J.A."/>
        </authorList>
    </citation>
    <scope>NUCLEOTIDE SEQUENCE</scope>
    <source>
        <tissue evidence="1">Whole organism</tissue>
    </source>
</reference>
<dbReference type="EMBL" id="UFQS01003893">
    <property type="protein sequence ID" value="SSX16019.1"/>
    <property type="molecule type" value="Genomic_DNA"/>
</dbReference>
<dbReference type="VEuPathDB" id="VectorBase:CSON009695"/>
<gene>
    <name evidence="1" type="primary">CSON009695</name>
</gene>
<dbReference type="AlphaFoldDB" id="A0A336LES1"/>
<accession>A0A336LES1</accession>
<dbReference type="EMBL" id="UFQT01003893">
    <property type="protein sequence ID" value="SSX35352.1"/>
    <property type="molecule type" value="Genomic_DNA"/>
</dbReference>
<protein>
    <submittedName>
        <fullName evidence="1">CSON009695 protein</fullName>
    </submittedName>
</protein>
<organism evidence="1">
    <name type="scientific">Culicoides sonorensis</name>
    <name type="common">Biting midge</name>
    <dbReference type="NCBI Taxonomy" id="179676"/>
    <lineage>
        <taxon>Eukaryota</taxon>
        <taxon>Metazoa</taxon>
        <taxon>Ecdysozoa</taxon>
        <taxon>Arthropoda</taxon>
        <taxon>Hexapoda</taxon>
        <taxon>Insecta</taxon>
        <taxon>Pterygota</taxon>
        <taxon>Neoptera</taxon>
        <taxon>Endopterygota</taxon>
        <taxon>Diptera</taxon>
        <taxon>Nematocera</taxon>
        <taxon>Chironomoidea</taxon>
        <taxon>Ceratopogonidae</taxon>
        <taxon>Ceratopogoninae</taxon>
        <taxon>Culicoides</taxon>
        <taxon>Monoculicoides</taxon>
    </lineage>
</organism>
<proteinExistence type="predicted"/>